<accession>A0A1B7KUD3</accession>
<dbReference type="EMBL" id="LXMA01000011">
    <property type="protein sequence ID" value="OAT73679.1"/>
    <property type="molecule type" value="Genomic_DNA"/>
</dbReference>
<evidence type="ECO:0000313" key="2">
    <source>
        <dbReference type="Proteomes" id="UP000078290"/>
    </source>
</evidence>
<organism evidence="1 2">
    <name type="scientific">Parageobacillus thermoglucosidasius</name>
    <name type="common">Geobacillus thermoglucosidasius</name>
    <dbReference type="NCBI Taxonomy" id="1426"/>
    <lineage>
        <taxon>Bacteria</taxon>
        <taxon>Bacillati</taxon>
        <taxon>Bacillota</taxon>
        <taxon>Bacilli</taxon>
        <taxon>Bacillales</taxon>
        <taxon>Anoxybacillaceae</taxon>
        <taxon>Parageobacillus</taxon>
    </lineage>
</organism>
<dbReference type="AlphaFoldDB" id="A0A1B7KUD3"/>
<evidence type="ECO:0000313" key="1">
    <source>
        <dbReference type="EMBL" id="OAT73679.1"/>
    </source>
</evidence>
<dbReference type="Proteomes" id="UP000078290">
    <property type="component" value="Unassembled WGS sequence"/>
</dbReference>
<gene>
    <name evidence="1" type="ORF">A7K69_18645</name>
</gene>
<reference evidence="2" key="1">
    <citation type="submission" date="2016-05" db="EMBL/GenBank/DDBJ databases">
        <authorList>
            <person name="Wang W."/>
            <person name="Zhu L."/>
        </authorList>
    </citation>
    <scope>NUCLEOTIDE SEQUENCE [LARGE SCALE GENOMIC DNA]</scope>
    <source>
        <strain evidence="2">W-2</strain>
    </source>
</reference>
<sequence length="83" mass="9460">MEKLPTWSGCGASYRVLAIDHSTVANKAKNVPYEVIKRLFSKCNRQTHRSLRFPKYFVVVASTTMTVRQTRFPGKLATENARV</sequence>
<proteinExistence type="predicted"/>
<name>A0A1B7KUD3_PARTM</name>
<comment type="caution">
    <text evidence="1">The sequence shown here is derived from an EMBL/GenBank/DDBJ whole genome shotgun (WGS) entry which is preliminary data.</text>
</comment>
<protein>
    <submittedName>
        <fullName evidence="1">Uncharacterized protein</fullName>
    </submittedName>
</protein>